<evidence type="ECO:0000256" key="1">
    <source>
        <dbReference type="ARBA" id="ARBA00001937"/>
    </source>
</evidence>
<dbReference type="PANTHER" id="PTHR43715">
    <property type="entry name" value="GDP-MANNOSE 4,6-DEHYDRATASE"/>
    <property type="match status" value="1"/>
</dbReference>
<evidence type="ECO:0000256" key="3">
    <source>
        <dbReference type="ARBA" id="ARBA00011989"/>
    </source>
</evidence>
<comment type="cofactor">
    <cofactor evidence="1">
        <name>NADP(+)</name>
        <dbReference type="ChEBI" id="CHEBI:58349"/>
    </cofactor>
</comment>
<comment type="similarity">
    <text evidence="2">Belongs to the NAD(P)-dependent epimerase/dehydratase family. GDP-mannose 4,6-dehydratase subfamily.</text>
</comment>
<dbReference type="NCBIfam" id="TIGR01472">
    <property type="entry name" value="gmd"/>
    <property type="match status" value="1"/>
</dbReference>
<name>A0A382APS9_9ZZZZ</name>
<accession>A0A382APS9</accession>
<dbReference type="EMBL" id="UINC01026262">
    <property type="protein sequence ID" value="SVB03399.1"/>
    <property type="molecule type" value="Genomic_DNA"/>
</dbReference>
<sequence length="356" mass="39975">MTAKKALITGINGQDGSYLAEFLLDKGYEVHGMVRRSSSFNRRHVEHLTTRGDSNSNAIFLHYGDLIDAQNIDNLISSIKPHEIYNLAAQSHVAVSFGTPEYTSHANALGPLRILHSIVANNLGKTCKFYQASTSEMFGKAVESPQTEKTPFYPRSPYGIAKLFAYWTTINYREAFDVFACNGICFNHESPRRGENFVTRKITLSLSNIISGKQNKLRLGNLDALRDWGYAKDYVEGMWAALQFPTPEDYVFATGQQYSIRDFVQEAFGLCGYDIQWRGSGTNEVGFDKASGKVLIEIDPSYYRPAEVDALLGNSDKAKKQLNWHAKTSFKELVYLMVESDLKENGLNPEKLISTQ</sequence>
<gene>
    <name evidence="6" type="ORF">METZ01_LOCUS156253</name>
</gene>
<dbReference type="Pfam" id="PF16363">
    <property type="entry name" value="GDP_Man_Dehyd"/>
    <property type="match status" value="1"/>
</dbReference>
<evidence type="ECO:0000256" key="2">
    <source>
        <dbReference type="ARBA" id="ARBA00009263"/>
    </source>
</evidence>
<dbReference type="PANTHER" id="PTHR43715:SF1">
    <property type="entry name" value="GDP-MANNOSE 4,6 DEHYDRATASE"/>
    <property type="match status" value="1"/>
</dbReference>
<dbReference type="SUPFAM" id="SSF51735">
    <property type="entry name" value="NAD(P)-binding Rossmann-fold domains"/>
    <property type="match status" value="1"/>
</dbReference>
<evidence type="ECO:0000256" key="4">
    <source>
        <dbReference type="ARBA" id="ARBA00023239"/>
    </source>
</evidence>
<feature type="domain" description="NAD(P)-binding" evidence="5">
    <location>
        <begin position="7"/>
        <end position="337"/>
    </location>
</feature>
<evidence type="ECO:0000313" key="6">
    <source>
        <dbReference type="EMBL" id="SVB03399.1"/>
    </source>
</evidence>
<dbReference type="AlphaFoldDB" id="A0A382APS9"/>
<protein>
    <recommendedName>
        <fullName evidence="3">GDP-mannose 4,6-dehydratase</fullName>
        <ecNumber evidence="3">4.2.1.47</ecNumber>
    </recommendedName>
</protein>
<evidence type="ECO:0000259" key="5">
    <source>
        <dbReference type="Pfam" id="PF16363"/>
    </source>
</evidence>
<dbReference type="FunFam" id="3.40.50.720:FF:000924">
    <property type="entry name" value="GDP-mannose 4,6 dehydratase"/>
    <property type="match status" value="1"/>
</dbReference>
<dbReference type="CDD" id="cd05260">
    <property type="entry name" value="GDP_MD_SDR_e"/>
    <property type="match status" value="1"/>
</dbReference>
<dbReference type="InterPro" id="IPR006368">
    <property type="entry name" value="GDP_Man_deHydtase"/>
</dbReference>
<dbReference type="InterPro" id="IPR036291">
    <property type="entry name" value="NAD(P)-bd_dom_sf"/>
</dbReference>
<dbReference type="GO" id="GO:0042351">
    <property type="term" value="P:'de novo' GDP-L-fucose biosynthetic process"/>
    <property type="evidence" value="ECO:0007669"/>
    <property type="project" value="TreeGrafter"/>
</dbReference>
<keyword evidence="4" id="KW-0456">Lyase</keyword>
<dbReference type="HAMAP" id="MF_00955">
    <property type="entry name" value="GDP_Man_dehydratase"/>
    <property type="match status" value="1"/>
</dbReference>
<reference evidence="6" key="1">
    <citation type="submission" date="2018-05" db="EMBL/GenBank/DDBJ databases">
        <authorList>
            <person name="Lanie J.A."/>
            <person name="Ng W.-L."/>
            <person name="Kazmierczak K.M."/>
            <person name="Andrzejewski T.M."/>
            <person name="Davidsen T.M."/>
            <person name="Wayne K.J."/>
            <person name="Tettelin H."/>
            <person name="Glass J.I."/>
            <person name="Rusch D."/>
            <person name="Podicherti R."/>
            <person name="Tsui H.-C.T."/>
            <person name="Winkler M.E."/>
        </authorList>
    </citation>
    <scope>NUCLEOTIDE SEQUENCE</scope>
</reference>
<proteinExistence type="inferred from homology"/>
<organism evidence="6">
    <name type="scientific">marine metagenome</name>
    <dbReference type="NCBI Taxonomy" id="408172"/>
    <lineage>
        <taxon>unclassified sequences</taxon>
        <taxon>metagenomes</taxon>
        <taxon>ecological metagenomes</taxon>
    </lineage>
</organism>
<dbReference type="EC" id="4.2.1.47" evidence="3"/>
<dbReference type="InterPro" id="IPR016040">
    <property type="entry name" value="NAD(P)-bd_dom"/>
</dbReference>
<dbReference type="Gene3D" id="3.90.25.10">
    <property type="entry name" value="UDP-galactose 4-epimerase, domain 1"/>
    <property type="match status" value="1"/>
</dbReference>
<dbReference type="Gene3D" id="3.40.50.720">
    <property type="entry name" value="NAD(P)-binding Rossmann-like Domain"/>
    <property type="match status" value="1"/>
</dbReference>
<dbReference type="GO" id="GO:0008446">
    <property type="term" value="F:GDP-mannose 4,6-dehydratase activity"/>
    <property type="evidence" value="ECO:0007669"/>
    <property type="project" value="UniProtKB-EC"/>
</dbReference>